<evidence type="ECO:0000313" key="2">
    <source>
        <dbReference type="Proteomes" id="UP000184063"/>
    </source>
</evidence>
<organism evidence="1 2">
    <name type="scientific">Aspergillus luchuensis (strain CBS 106.47)</name>
    <dbReference type="NCBI Taxonomy" id="1137211"/>
    <lineage>
        <taxon>Eukaryota</taxon>
        <taxon>Fungi</taxon>
        <taxon>Dikarya</taxon>
        <taxon>Ascomycota</taxon>
        <taxon>Pezizomycotina</taxon>
        <taxon>Eurotiomycetes</taxon>
        <taxon>Eurotiomycetidae</taxon>
        <taxon>Eurotiales</taxon>
        <taxon>Aspergillaceae</taxon>
        <taxon>Aspergillus</taxon>
        <taxon>Aspergillus subgen. Circumdati</taxon>
    </lineage>
</organism>
<name>A0A1M3TAR8_ASPLC</name>
<dbReference type="VEuPathDB" id="FungiDB:ASPFODRAFT_62964"/>
<gene>
    <name evidence="1" type="ORF">ASPFODRAFT_62964</name>
</gene>
<sequence length="181" mass="20178">MVISPDSGVSWMTRAQARALSQPTMKQWVGVQTSDKFYTLGPGSQLRRMSRTVRVSANLRPEETLYQLPRTFSSPHDALNPSMIHQLSLSALWTLLNLWLIKRGISGRLSGSSTLDPERPSVVVIVVVMEYVVLLKAYSFYYVHGRLQRAATVAEWAPAAIVLLDWALEFPGQSGDLHKPG</sequence>
<dbReference type="EMBL" id="KV878245">
    <property type="protein sequence ID" value="OJZ83852.1"/>
    <property type="molecule type" value="Genomic_DNA"/>
</dbReference>
<protein>
    <submittedName>
        <fullName evidence="1">Uncharacterized protein</fullName>
    </submittedName>
</protein>
<reference evidence="2" key="1">
    <citation type="journal article" date="2017" name="Genome Biol.">
        <title>Comparative genomics reveals high biological diversity and specific adaptations in the industrially and medically important fungal genus Aspergillus.</title>
        <authorList>
            <person name="de Vries R.P."/>
            <person name="Riley R."/>
            <person name="Wiebenga A."/>
            <person name="Aguilar-Osorio G."/>
            <person name="Amillis S."/>
            <person name="Uchima C.A."/>
            <person name="Anderluh G."/>
            <person name="Asadollahi M."/>
            <person name="Askin M."/>
            <person name="Barry K."/>
            <person name="Battaglia E."/>
            <person name="Bayram O."/>
            <person name="Benocci T."/>
            <person name="Braus-Stromeyer S.A."/>
            <person name="Caldana C."/>
            <person name="Canovas D."/>
            <person name="Cerqueira G.C."/>
            <person name="Chen F."/>
            <person name="Chen W."/>
            <person name="Choi C."/>
            <person name="Clum A."/>
            <person name="Dos Santos R.A."/>
            <person name="Damasio A.R."/>
            <person name="Diallinas G."/>
            <person name="Emri T."/>
            <person name="Fekete E."/>
            <person name="Flipphi M."/>
            <person name="Freyberg S."/>
            <person name="Gallo A."/>
            <person name="Gournas C."/>
            <person name="Habgood R."/>
            <person name="Hainaut M."/>
            <person name="Harispe M.L."/>
            <person name="Henrissat B."/>
            <person name="Hilden K.S."/>
            <person name="Hope R."/>
            <person name="Hossain A."/>
            <person name="Karabika E."/>
            <person name="Karaffa L."/>
            <person name="Karanyi Z."/>
            <person name="Krasevec N."/>
            <person name="Kuo A."/>
            <person name="Kusch H."/>
            <person name="LaButti K."/>
            <person name="Lagendijk E.L."/>
            <person name="Lapidus A."/>
            <person name="Levasseur A."/>
            <person name="Lindquist E."/>
            <person name="Lipzen A."/>
            <person name="Logrieco A.F."/>
            <person name="MacCabe A."/>
            <person name="Maekelae M.R."/>
            <person name="Malavazi I."/>
            <person name="Melin P."/>
            <person name="Meyer V."/>
            <person name="Mielnichuk N."/>
            <person name="Miskei M."/>
            <person name="Molnar A.P."/>
            <person name="Mule G."/>
            <person name="Ngan C.Y."/>
            <person name="Orejas M."/>
            <person name="Orosz E."/>
            <person name="Ouedraogo J.P."/>
            <person name="Overkamp K.M."/>
            <person name="Park H.-S."/>
            <person name="Perrone G."/>
            <person name="Piumi F."/>
            <person name="Punt P.J."/>
            <person name="Ram A.F."/>
            <person name="Ramon A."/>
            <person name="Rauscher S."/>
            <person name="Record E."/>
            <person name="Riano-Pachon D.M."/>
            <person name="Robert V."/>
            <person name="Roehrig J."/>
            <person name="Ruller R."/>
            <person name="Salamov A."/>
            <person name="Salih N.S."/>
            <person name="Samson R.A."/>
            <person name="Sandor E."/>
            <person name="Sanguinetti M."/>
            <person name="Schuetze T."/>
            <person name="Sepcic K."/>
            <person name="Shelest E."/>
            <person name="Sherlock G."/>
            <person name="Sophianopoulou V."/>
            <person name="Squina F.M."/>
            <person name="Sun H."/>
            <person name="Susca A."/>
            <person name="Todd R.B."/>
            <person name="Tsang A."/>
            <person name="Unkles S.E."/>
            <person name="van de Wiele N."/>
            <person name="van Rossen-Uffink D."/>
            <person name="Oliveira J.V."/>
            <person name="Vesth T.C."/>
            <person name="Visser J."/>
            <person name="Yu J.-H."/>
            <person name="Zhou M."/>
            <person name="Andersen M.R."/>
            <person name="Archer D.B."/>
            <person name="Baker S.E."/>
            <person name="Benoit I."/>
            <person name="Brakhage A.A."/>
            <person name="Braus G.H."/>
            <person name="Fischer R."/>
            <person name="Frisvad J.C."/>
            <person name="Goldman G.H."/>
            <person name="Houbraken J."/>
            <person name="Oakley B."/>
            <person name="Pocsi I."/>
            <person name="Scazzocchio C."/>
            <person name="Seiboth B."/>
            <person name="vanKuyk P.A."/>
            <person name="Wortman J."/>
            <person name="Dyer P.S."/>
            <person name="Grigoriev I.V."/>
        </authorList>
    </citation>
    <scope>NUCLEOTIDE SEQUENCE [LARGE SCALE GENOMIC DNA]</scope>
    <source>
        <strain evidence="2">CBS 106.47</strain>
    </source>
</reference>
<proteinExistence type="predicted"/>
<accession>A0A1M3TAR8</accession>
<dbReference type="AlphaFoldDB" id="A0A1M3TAR8"/>
<dbReference type="Proteomes" id="UP000184063">
    <property type="component" value="Unassembled WGS sequence"/>
</dbReference>
<evidence type="ECO:0000313" key="1">
    <source>
        <dbReference type="EMBL" id="OJZ83852.1"/>
    </source>
</evidence>